<comment type="caution">
    <text evidence="2">The sequence shown here is derived from an EMBL/GenBank/DDBJ whole genome shotgun (WGS) entry which is preliminary data.</text>
</comment>
<proteinExistence type="predicted"/>
<evidence type="ECO:0000313" key="2">
    <source>
        <dbReference type="EMBL" id="MBB2150310.1"/>
    </source>
</evidence>
<dbReference type="SUPFAM" id="SSF74653">
    <property type="entry name" value="TolA/TonB C-terminal domain"/>
    <property type="match status" value="1"/>
</dbReference>
<gene>
    <name evidence="2" type="ORF">GM920_15535</name>
</gene>
<dbReference type="InterPro" id="IPR037682">
    <property type="entry name" value="TonB_C"/>
</dbReference>
<organism evidence="2 3">
    <name type="scientific">Pedobacter gandavensis</name>
    <dbReference type="NCBI Taxonomy" id="2679963"/>
    <lineage>
        <taxon>Bacteria</taxon>
        <taxon>Pseudomonadati</taxon>
        <taxon>Bacteroidota</taxon>
        <taxon>Sphingobacteriia</taxon>
        <taxon>Sphingobacteriales</taxon>
        <taxon>Sphingobacteriaceae</taxon>
        <taxon>Pedobacter</taxon>
    </lineage>
</organism>
<evidence type="ECO:0000259" key="1">
    <source>
        <dbReference type="PROSITE" id="PS52015"/>
    </source>
</evidence>
<protein>
    <submittedName>
        <fullName evidence="2">Energy transducer TonB</fullName>
    </submittedName>
</protein>
<keyword evidence="3" id="KW-1185">Reference proteome</keyword>
<sequence>MNRWLFLCFLLLGFSAASQPRLKGGLESFVMSNKVYPPYSLHNCIQGVVNIEFKLNDRGEVFYSAVRSGVGTDLDQEALRLIRLSSGKWEVPPGHDSTLVLIAPMVFELTGYGCEGKTKTEINLAIANYISNTALTDVILNFYKNRGTVGYKPEDEARFARLKEELGYDEAYFGERIKDGKRKLKQKDFQGACEDFMFVKNMGSNLADQLIAQYCRN</sequence>
<dbReference type="EMBL" id="WNXC01000005">
    <property type="protein sequence ID" value="MBB2150310.1"/>
    <property type="molecule type" value="Genomic_DNA"/>
</dbReference>
<dbReference type="Pfam" id="PF03544">
    <property type="entry name" value="TonB_C"/>
    <property type="match status" value="1"/>
</dbReference>
<reference evidence="2 3" key="1">
    <citation type="submission" date="2019-11" db="EMBL/GenBank/DDBJ databases">
        <title>Description of Pedobacter sp. LMG 31462T.</title>
        <authorList>
            <person name="Carlier A."/>
            <person name="Qi S."/>
            <person name="Vandamme P."/>
        </authorList>
    </citation>
    <scope>NUCLEOTIDE SEQUENCE [LARGE SCALE GENOMIC DNA]</scope>
    <source>
        <strain evidence="2 3">LMG 31462</strain>
    </source>
</reference>
<evidence type="ECO:0000313" key="3">
    <source>
        <dbReference type="Proteomes" id="UP000636110"/>
    </source>
</evidence>
<accession>A0ABR6EYK0</accession>
<dbReference type="Proteomes" id="UP000636110">
    <property type="component" value="Unassembled WGS sequence"/>
</dbReference>
<name>A0ABR6EYK0_9SPHI</name>
<dbReference type="Gene3D" id="3.30.1150.10">
    <property type="match status" value="1"/>
</dbReference>
<dbReference type="RefSeq" id="WP_182959125.1">
    <property type="nucleotide sequence ID" value="NZ_WNXC01000005.1"/>
</dbReference>
<dbReference type="PROSITE" id="PS52015">
    <property type="entry name" value="TONB_CTD"/>
    <property type="match status" value="1"/>
</dbReference>
<feature type="domain" description="TonB C-terminal" evidence="1">
    <location>
        <begin position="21"/>
        <end position="116"/>
    </location>
</feature>